<feature type="transmembrane region" description="Helical" evidence="10">
    <location>
        <begin position="109"/>
        <end position="130"/>
    </location>
</feature>
<dbReference type="GO" id="GO:0000139">
    <property type="term" value="C:Golgi membrane"/>
    <property type="evidence" value="ECO:0007669"/>
    <property type="project" value="UniProtKB-SubCell"/>
</dbReference>
<evidence type="ECO:0000256" key="7">
    <source>
        <dbReference type="ARBA" id="ARBA00023136"/>
    </source>
</evidence>
<keyword evidence="13" id="KW-1185">Reference proteome</keyword>
<dbReference type="SUPFAM" id="SSF58038">
    <property type="entry name" value="SNARE fusion complex"/>
    <property type="match status" value="1"/>
</dbReference>
<dbReference type="PANTHER" id="PTHR12791">
    <property type="entry name" value="GOLGI SNARE BET1-RELATED"/>
    <property type="match status" value="1"/>
</dbReference>
<evidence type="ECO:0000313" key="12">
    <source>
        <dbReference type="EMBL" id="RKP14238.1"/>
    </source>
</evidence>
<sequence length="144" mass="16532">MSSSWDADKARTALFSGALPQRDSPSQNRVNTEQQQALLEQQNDLRMEEMSSRAGALHRITVDVHDEVNRQNSFLGESGTAFTAFGGRLQSTGQRLRTMARSRHNQRTFRWTAVVILVFLFFFYGHRWFFQGKEVDVPLDSDFS</sequence>
<evidence type="ECO:0000256" key="5">
    <source>
        <dbReference type="ARBA" id="ARBA00022989"/>
    </source>
</evidence>
<name>A0A4P9Y5E6_9FUNG</name>
<protein>
    <recommendedName>
        <fullName evidence="11">t-SNARE coiled-coil homology domain-containing protein</fullName>
    </recommendedName>
</protein>
<dbReference type="OrthoDB" id="3063237at2759"/>
<dbReference type="InterPro" id="IPR039899">
    <property type="entry name" value="BET1_SNARE"/>
</dbReference>
<keyword evidence="2" id="KW-0813">Transport</keyword>
<evidence type="ECO:0000259" key="11">
    <source>
        <dbReference type="PROSITE" id="PS50192"/>
    </source>
</evidence>
<dbReference type="CDD" id="cd15853">
    <property type="entry name" value="SNARE_Bet1"/>
    <property type="match status" value="1"/>
</dbReference>
<dbReference type="AlphaFoldDB" id="A0A4P9Y5E6"/>
<proteinExistence type="predicted"/>
<feature type="domain" description="T-SNARE coiled-coil homology" evidence="11">
    <location>
        <begin position="37"/>
        <end position="99"/>
    </location>
</feature>
<evidence type="ECO:0000256" key="10">
    <source>
        <dbReference type="SAM" id="Phobius"/>
    </source>
</evidence>
<dbReference type="PROSITE" id="PS50192">
    <property type="entry name" value="T_SNARE"/>
    <property type="match status" value="1"/>
</dbReference>
<dbReference type="GO" id="GO:0015031">
    <property type="term" value="P:protein transport"/>
    <property type="evidence" value="ECO:0007669"/>
    <property type="project" value="UniProtKB-KW"/>
</dbReference>
<evidence type="ECO:0000256" key="1">
    <source>
        <dbReference type="ARBA" id="ARBA00004394"/>
    </source>
</evidence>
<evidence type="ECO:0000256" key="2">
    <source>
        <dbReference type="ARBA" id="ARBA00022448"/>
    </source>
</evidence>
<dbReference type="InterPro" id="IPR000727">
    <property type="entry name" value="T_SNARE_dom"/>
</dbReference>
<gene>
    <name evidence="12" type="ORF">BJ684DRAFT_19331</name>
</gene>
<reference evidence="13" key="1">
    <citation type="journal article" date="2018" name="Nat. Microbiol.">
        <title>Leveraging single-cell genomics to expand the fungal tree of life.</title>
        <authorList>
            <person name="Ahrendt S.R."/>
            <person name="Quandt C.A."/>
            <person name="Ciobanu D."/>
            <person name="Clum A."/>
            <person name="Salamov A."/>
            <person name="Andreopoulos B."/>
            <person name="Cheng J.F."/>
            <person name="Woyke T."/>
            <person name="Pelin A."/>
            <person name="Henrissat B."/>
            <person name="Reynolds N.K."/>
            <person name="Benny G.L."/>
            <person name="Smith M.E."/>
            <person name="James T.Y."/>
            <person name="Grigoriev I.V."/>
        </authorList>
    </citation>
    <scope>NUCLEOTIDE SEQUENCE [LARGE SCALE GENOMIC DNA]</scope>
</reference>
<accession>A0A4P9Y5E6</accession>
<evidence type="ECO:0000256" key="3">
    <source>
        <dbReference type="ARBA" id="ARBA00022692"/>
    </source>
</evidence>
<comment type="subcellular location">
    <subcellularLocation>
        <location evidence="8">Endomembrane system</location>
        <topology evidence="8">Single-pass type IV membrane protein</topology>
    </subcellularLocation>
    <subcellularLocation>
        <location evidence="1">Golgi apparatus membrane</location>
    </subcellularLocation>
</comment>
<dbReference type="Proteomes" id="UP000267251">
    <property type="component" value="Unassembled WGS sequence"/>
</dbReference>
<organism evidence="12 13">
    <name type="scientific">Piptocephalis cylindrospora</name>
    <dbReference type="NCBI Taxonomy" id="1907219"/>
    <lineage>
        <taxon>Eukaryota</taxon>
        <taxon>Fungi</taxon>
        <taxon>Fungi incertae sedis</taxon>
        <taxon>Zoopagomycota</taxon>
        <taxon>Zoopagomycotina</taxon>
        <taxon>Zoopagomycetes</taxon>
        <taxon>Zoopagales</taxon>
        <taxon>Piptocephalidaceae</taxon>
        <taxon>Piptocephalis</taxon>
    </lineage>
</organism>
<keyword evidence="6" id="KW-0333">Golgi apparatus</keyword>
<feature type="compositionally biased region" description="Polar residues" evidence="9">
    <location>
        <begin position="23"/>
        <end position="35"/>
    </location>
</feature>
<evidence type="ECO:0000256" key="6">
    <source>
        <dbReference type="ARBA" id="ARBA00023034"/>
    </source>
</evidence>
<dbReference type="Gene3D" id="1.20.5.110">
    <property type="match status" value="1"/>
</dbReference>
<keyword evidence="4" id="KW-0653">Protein transport</keyword>
<keyword evidence="7 10" id="KW-0472">Membrane</keyword>
<keyword evidence="5 10" id="KW-1133">Transmembrane helix</keyword>
<evidence type="ECO:0000256" key="8">
    <source>
        <dbReference type="ARBA" id="ARBA00046280"/>
    </source>
</evidence>
<evidence type="ECO:0000256" key="9">
    <source>
        <dbReference type="SAM" id="MobiDB-lite"/>
    </source>
</evidence>
<evidence type="ECO:0000256" key="4">
    <source>
        <dbReference type="ARBA" id="ARBA00022927"/>
    </source>
</evidence>
<keyword evidence="3 10" id="KW-0812">Transmembrane</keyword>
<dbReference type="EMBL" id="KZ987863">
    <property type="protein sequence ID" value="RKP14238.1"/>
    <property type="molecule type" value="Genomic_DNA"/>
</dbReference>
<feature type="region of interest" description="Disordered" evidence="9">
    <location>
        <begin position="14"/>
        <end position="35"/>
    </location>
</feature>
<evidence type="ECO:0000313" key="13">
    <source>
        <dbReference type="Proteomes" id="UP000267251"/>
    </source>
</evidence>